<keyword evidence="5" id="KW-1185">Reference proteome</keyword>
<proteinExistence type="inferred from homology"/>
<dbReference type="InterPro" id="IPR002347">
    <property type="entry name" value="SDR_fam"/>
</dbReference>
<evidence type="ECO:0000256" key="1">
    <source>
        <dbReference type="ARBA" id="ARBA00006484"/>
    </source>
</evidence>
<dbReference type="STRING" id="29563.SAMN02983006_02221"/>
<dbReference type="Pfam" id="PF00106">
    <property type="entry name" value="adh_short"/>
    <property type="match status" value="1"/>
</dbReference>
<dbReference type="SUPFAM" id="SSF51735">
    <property type="entry name" value="NAD(P)-binding Rossmann-fold domains"/>
    <property type="match status" value="1"/>
</dbReference>
<dbReference type="GO" id="GO:0016616">
    <property type="term" value="F:oxidoreductase activity, acting on the CH-OH group of donors, NAD or NADP as acceptor"/>
    <property type="evidence" value="ECO:0007669"/>
    <property type="project" value="TreeGrafter"/>
</dbReference>
<dbReference type="InterPro" id="IPR020904">
    <property type="entry name" value="Sc_DH/Rdtase_CS"/>
</dbReference>
<organism evidence="4 5">
    <name type="scientific">Halanaerobium salsuginis</name>
    <dbReference type="NCBI Taxonomy" id="29563"/>
    <lineage>
        <taxon>Bacteria</taxon>
        <taxon>Bacillati</taxon>
        <taxon>Bacillota</taxon>
        <taxon>Clostridia</taxon>
        <taxon>Halanaerobiales</taxon>
        <taxon>Halanaerobiaceae</taxon>
        <taxon>Halanaerobium</taxon>
    </lineage>
</organism>
<name>A0A1I4L5B8_9FIRM</name>
<dbReference type="PANTHER" id="PTHR42760">
    <property type="entry name" value="SHORT-CHAIN DEHYDROGENASES/REDUCTASES FAMILY MEMBER"/>
    <property type="match status" value="1"/>
</dbReference>
<dbReference type="EMBL" id="FOTI01000037">
    <property type="protein sequence ID" value="SFL86172.1"/>
    <property type="molecule type" value="Genomic_DNA"/>
</dbReference>
<dbReference type="Proteomes" id="UP000199006">
    <property type="component" value="Unassembled WGS sequence"/>
</dbReference>
<dbReference type="OrthoDB" id="9803333at2"/>
<dbReference type="GO" id="GO:0005975">
    <property type="term" value="P:carbohydrate metabolic process"/>
    <property type="evidence" value="ECO:0007669"/>
    <property type="project" value="UniProtKB-ARBA"/>
</dbReference>
<dbReference type="AlphaFoldDB" id="A0A1I4L5B8"/>
<evidence type="ECO:0000256" key="2">
    <source>
        <dbReference type="ARBA" id="ARBA00023002"/>
    </source>
</evidence>
<sequence>MQLPFALDLSGKTAVVTGGAGVLCSTFAEALAEAGAKVAILDINLEGSEKVAAKIASAGGTALALKTDILERDSLEKAREEIKQKLGTCDILINGAGGNHPSGTTTKDYLELEDIKSKQDDLTTFFDLDPAGIKFVFNLNFLGALLTSQVFAADMAEKDDSTIINISSMNAFTPLTRIPAYSGAKAAVSNFTKWLAVHLSKVNIRVNALAPGFFETEQNEALLHNDDGSYSERAKKILSQTPMERFGDPEELLGTLFWLISPQAASFVNGTVIPIDGGFSAYSGV</sequence>
<gene>
    <name evidence="4" type="ORF">SAMN02983006_02221</name>
</gene>
<dbReference type="InterPro" id="IPR036291">
    <property type="entry name" value="NAD(P)-bd_dom_sf"/>
</dbReference>
<protein>
    <submittedName>
        <fullName evidence="4">NAD(P)-dependent dehydrogenase, short-chain alcohol dehydrogenase family</fullName>
    </submittedName>
</protein>
<evidence type="ECO:0000313" key="4">
    <source>
        <dbReference type="EMBL" id="SFL86172.1"/>
    </source>
</evidence>
<evidence type="ECO:0000256" key="3">
    <source>
        <dbReference type="RuleBase" id="RU000363"/>
    </source>
</evidence>
<dbReference type="PRINTS" id="PR00080">
    <property type="entry name" value="SDRFAMILY"/>
</dbReference>
<evidence type="ECO:0000313" key="5">
    <source>
        <dbReference type="Proteomes" id="UP000199006"/>
    </source>
</evidence>
<dbReference type="NCBIfam" id="NF006132">
    <property type="entry name" value="PRK08277.1"/>
    <property type="match status" value="1"/>
</dbReference>
<accession>A0A1I4L5B8</accession>
<dbReference type="FunFam" id="3.40.50.720:FF:000240">
    <property type="entry name" value="SDR family oxidoreductase"/>
    <property type="match status" value="1"/>
</dbReference>
<dbReference type="CDD" id="cd08935">
    <property type="entry name" value="mannonate_red_SDR_c"/>
    <property type="match status" value="1"/>
</dbReference>
<reference evidence="4 5" key="1">
    <citation type="submission" date="2016-10" db="EMBL/GenBank/DDBJ databases">
        <authorList>
            <person name="de Groot N.N."/>
        </authorList>
    </citation>
    <scope>NUCLEOTIDE SEQUENCE [LARGE SCALE GENOMIC DNA]</scope>
    <source>
        <strain evidence="4 5">ATCC 51327</strain>
    </source>
</reference>
<dbReference type="RefSeq" id="WP_089862262.1">
    <property type="nucleotide sequence ID" value="NZ_FOTI01000037.1"/>
</dbReference>
<dbReference type="Gene3D" id="3.40.50.720">
    <property type="entry name" value="NAD(P)-binding Rossmann-like Domain"/>
    <property type="match status" value="1"/>
</dbReference>
<dbReference type="PROSITE" id="PS00061">
    <property type="entry name" value="ADH_SHORT"/>
    <property type="match status" value="1"/>
</dbReference>
<comment type="similarity">
    <text evidence="1 3">Belongs to the short-chain dehydrogenases/reductases (SDR) family.</text>
</comment>
<keyword evidence="2" id="KW-0560">Oxidoreductase</keyword>
<dbReference type="PRINTS" id="PR00081">
    <property type="entry name" value="GDHRDH"/>
</dbReference>
<dbReference type="PANTHER" id="PTHR42760:SF115">
    <property type="entry name" value="3-OXOACYL-[ACYL-CARRIER-PROTEIN] REDUCTASE FABG"/>
    <property type="match status" value="1"/>
</dbReference>